<feature type="compositionally biased region" description="Polar residues" evidence="3">
    <location>
        <begin position="437"/>
        <end position="447"/>
    </location>
</feature>
<dbReference type="Gene3D" id="2.40.50.40">
    <property type="match status" value="1"/>
</dbReference>
<protein>
    <recommendedName>
        <fullName evidence="4">Chromo domain-containing protein</fullName>
    </recommendedName>
</protein>
<feature type="region of interest" description="Disordered" evidence="3">
    <location>
        <begin position="437"/>
        <end position="499"/>
    </location>
</feature>
<keyword evidence="6" id="KW-1185">Reference proteome</keyword>
<comment type="subcellular location">
    <subcellularLocation>
        <location evidence="1">Nucleus</location>
    </subcellularLocation>
</comment>
<keyword evidence="2" id="KW-0539">Nucleus</keyword>
<reference evidence="5 6" key="1">
    <citation type="submission" date="2024-01" db="EMBL/GenBank/DDBJ databases">
        <title>A draft genome for the cacao thread blight pathogen Marasmiellus scandens.</title>
        <authorList>
            <person name="Baruah I.K."/>
            <person name="Leung J."/>
            <person name="Bukari Y."/>
            <person name="Amoako-Attah I."/>
            <person name="Meinhardt L.W."/>
            <person name="Bailey B.A."/>
            <person name="Cohen S.P."/>
        </authorList>
    </citation>
    <scope>NUCLEOTIDE SEQUENCE [LARGE SCALE GENOMIC DNA]</scope>
    <source>
        <strain evidence="5 6">GH-19</strain>
    </source>
</reference>
<dbReference type="InterPro" id="IPR016197">
    <property type="entry name" value="Chromo-like_dom_sf"/>
</dbReference>
<dbReference type="InterPro" id="IPR000953">
    <property type="entry name" value="Chromo/chromo_shadow_dom"/>
</dbReference>
<evidence type="ECO:0000256" key="3">
    <source>
        <dbReference type="SAM" id="MobiDB-lite"/>
    </source>
</evidence>
<feature type="region of interest" description="Disordered" evidence="3">
    <location>
        <begin position="100"/>
        <end position="424"/>
    </location>
</feature>
<feature type="compositionally biased region" description="Basic and acidic residues" evidence="3">
    <location>
        <begin position="293"/>
        <end position="302"/>
    </location>
</feature>
<organism evidence="5 6">
    <name type="scientific">Marasmiellus scandens</name>
    <dbReference type="NCBI Taxonomy" id="2682957"/>
    <lineage>
        <taxon>Eukaryota</taxon>
        <taxon>Fungi</taxon>
        <taxon>Dikarya</taxon>
        <taxon>Basidiomycota</taxon>
        <taxon>Agaricomycotina</taxon>
        <taxon>Agaricomycetes</taxon>
        <taxon>Agaricomycetidae</taxon>
        <taxon>Agaricales</taxon>
        <taxon>Marasmiineae</taxon>
        <taxon>Omphalotaceae</taxon>
        <taxon>Marasmiellus</taxon>
    </lineage>
</organism>
<feature type="compositionally biased region" description="Basic and acidic residues" evidence="3">
    <location>
        <begin position="236"/>
        <end position="249"/>
    </location>
</feature>
<feature type="compositionally biased region" description="Basic and acidic residues" evidence="3">
    <location>
        <begin position="102"/>
        <end position="131"/>
    </location>
</feature>
<dbReference type="InterPro" id="IPR023779">
    <property type="entry name" value="Chromodomain_CS"/>
</dbReference>
<sequence length="1133" mass="126539">MGRAKKKIKVEEEEGKIYEVEVVTAARVTEEGEWEYLVKWHGYDSNEDSWEPDRNLGNCSRLLNAFWKEVGTDNDDYKPGYTCQPTDEWIKKERKRAAKNFSYDKKAMEKRAQKEREQTRKAAKKADKETLVDFIDDDLTPKRRSSSKGKGKEKMEPPVGSRNLSRKRKRDDSPDADESSSGSEDTPLAISILNRKKKSGSARTSADSRETSTSGSLEKKASKKQATRAGSANAKESSEGAEKRSKAENKPNPQTEHPQHAGPSQSKTKDQGEDPSDPNSLFSDNESELSPPSKKDPPDSNKSKKPSLAPLSIPKPESTKAPSSVPLDKSTPTSALPTKQRSIQMTSGPASAGAGSVPLLPGRTGTKSATSTPNILPKTPAFIQQSNGKDLKDLNVGSGSNLSTKQRLAQMAMTPQNPREQLQGTSRKNAYGGLSFKKQQSTGTVGSTLVPDSPVTPSHSVTLPAPAVPQDPRLRKTSSTVRPPAPVPTSIASVDSNTGSITDMPMIQSPVDDVDGLFDEAPATFEEVPGLESNLVSPTVHPKSDDANLEAQNFLDNMILPEPSASSSETSQVKAPTPRTSIFLPSNKIQRKWKWTGKIELEHGEKAEILCEQAILTDTTQVVSEGMPFVVAMPASTTTLKFRSFFRLGHVDNILLACKPVQQLACLSAEDEAGKTSLNKLAGFMLYKQLCLLVPILLDQRHVAQVLFFPPKLAPLLRRFQIPSEYSRTAILVAALLPWSVAVSERPPDWLRPYKDRLEQAQLSRKDSQQSNSEPKSWQESLAKRSPFLNDALRVLQYPYWLHSYMGFADRTYCIWSDERKFKTKDLETELLQSVLRTYRDAVQSTTYQLKLKAIFIHVSSLPSLSKIPSLVDLRTQTMETMFILFGTSPYDSHYRGGFHEIYPIGGIMTFTASALVEDPISIFERICEVDDHQLWLGYIIPSVLGLAVKLHYGEEDPLLAFDRGQFVFRFLLTAIDEGKIALMRAPPQRHTCIPSTIPRDTVPRKLEDWKEFSSDLLRQGQLEWKSDTDDWVMAQTESIIRSPRDILEYCINEFQVKYANVSESQWHSTLEREISADLEMMQIQPAIMHEYRRFVVLKAERDQHIEYGRGGFEWTTCSAFKFNDQSDDPATI</sequence>
<dbReference type="CDD" id="cd18968">
    <property type="entry name" value="chromodomain"/>
    <property type="match status" value="1"/>
</dbReference>
<name>A0ABR1JUC1_9AGAR</name>
<feature type="compositionally biased region" description="Polar residues" evidence="3">
    <location>
        <begin position="365"/>
        <end position="374"/>
    </location>
</feature>
<dbReference type="InterPro" id="IPR023780">
    <property type="entry name" value="Chromo_domain"/>
</dbReference>
<dbReference type="PANTHER" id="PTHR22812">
    <property type="entry name" value="CHROMOBOX PROTEIN"/>
    <property type="match status" value="1"/>
</dbReference>
<dbReference type="PROSITE" id="PS00598">
    <property type="entry name" value="CHROMO_1"/>
    <property type="match status" value="1"/>
</dbReference>
<evidence type="ECO:0000313" key="6">
    <source>
        <dbReference type="Proteomes" id="UP001498398"/>
    </source>
</evidence>
<proteinExistence type="predicted"/>
<dbReference type="SMART" id="SM00298">
    <property type="entry name" value="CHROMO"/>
    <property type="match status" value="1"/>
</dbReference>
<feature type="domain" description="Chromo" evidence="4">
    <location>
        <begin position="18"/>
        <end position="78"/>
    </location>
</feature>
<dbReference type="Proteomes" id="UP001498398">
    <property type="component" value="Unassembled WGS sequence"/>
</dbReference>
<evidence type="ECO:0000313" key="5">
    <source>
        <dbReference type="EMBL" id="KAK7467474.1"/>
    </source>
</evidence>
<feature type="compositionally biased region" description="Polar residues" evidence="3">
    <location>
        <begin position="201"/>
        <end position="216"/>
    </location>
</feature>
<comment type="caution">
    <text evidence="5">The sequence shown here is derived from an EMBL/GenBank/DDBJ whole genome shotgun (WGS) entry which is preliminary data.</text>
</comment>
<dbReference type="SUPFAM" id="SSF54160">
    <property type="entry name" value="Chromo domain-like"/>
    <property type="match status" value="1"/>
</dbReference>
<dbReference type="Pfam" id="PF00385">
    <property type="entry name" value="Chromo"/>
    <property type="match status" value="1"/>
</dbReference>
<dbReference type="InterPro" id="IPR051219">
    <property type="entry name" value="Heterochromatin_chromo-domain"/>
</dbReference>
<feature type="compositionally biased region" description="Polar residues" evidence="3">
    <location>
        <begin position="490"/>
        <end position="499"/>
    </location>
</feature>
<evidence type="ECO:0000256" key="2">
    <source>
        <dbReference type="ARBA" id="ARBA00023242"/>
    </source>
</evidence>
<dbReference type="PROSITE" id="PS50013">
    <property type="entry name" value="CHROMO_2"/>
    <property type="match status" value="1"/>
</dbReference>
<feature type="compositionally biased region" description="Polar residues" evidence="3">
    <location>
        <begin position="397"/>
        <end position="424"/>
    </location>
</feature>
<feature type="compositionally biased region" description="Polar residues" evidence="3">
    <location>
        <begin position="330"/>
        <end position="349"/>
    </location>
</feature>
<gene>
    <name evidence="5" type="ORF">VKT23_004527</name>
</gene>
<evidence type="ECO:0000256" key="1">
    <source>
        <dbReference type="ARBA" id="ARBA00004123"/>
    </source>
</evidence>
<feature type="compositionally biased region" description="Polar residues" evidence="3">
    <location>
        <begin position="251"/>
        <end position="266"/>
    </location>
</feature>
<evidence type="ECO:0000259" key="4">
    <source>
        <dbReference type="PROSITE" id="PS50013"/>
    </source>
</evidence>
<accession>A0ABR1JUC1</accession>
<dbReference type="EMBL" id="JBANRG010000004">
    <property type="protein sequence ID" value="KAK7467474.1"/>
    <property type="molecule type" value="Genomic_DNA"/>
</dbReference>